<organism evidence="1 2">
    <name type="scientific">Ricinus communis</name>
    <name type="common">Castor bean</name>
    <dbReference type="NCBI Taxonomy" id="3988"/>
    <lineage>
        <taxon>Eukaryota</taxon>
        <taxon>Viridiplantae</taxon>
        <taxon>Streptophyta</taxon>
        <taxon>Embryophyta</taxon>
        <taxon>Tracheophyta</taxon>
        <taxon>Spermatophyta</taxon>
        <taxon>Magnoliopsida</taxon>
        <taxon>eudicotyledons</taxon>
        <taxon>Gunneridae</taxon>
        <taxon>Pentapetalae</taxon>
        <taxon>rosids</taxon>
        <taxon>fabids</taxon>
        <taxon>Malpighiales</taxon>
        <taxon>Euphorbiaceae</taxon>
        <taxon>Acalyphoideae</taxon>
        <taxon>Acalypheae</taxon>
        <taxon>Ricinus</taxon>
    </lineage>
</organism>
<proteinExistence type="predicted"/>
<name>B9SRK4_RICCO</name>
<dbReference type="InParanoid" id="B9SRK4"/>
<keyword evidence="2" id="KW-1185">Reference proteome</keyword>
<dbReference type="Proteomes" id="UP000008311">
    <property type="component" value="Unassembled WGS sequence"/>
</dbReference>
<sequence length="157" mass="17876">MINNGMPHLVRQIFIPSEANKILQMPISIRLQKIKIFKKCTKFGKFTVRPAYYLATIMESTPVISKPISFFLISNVEKVVEYEYPTKAIRKELFVDLTCYGKRKLNNTDAAIYNDGTVGMGFVVRDDQGEVPLAGSKKNKNLIADIILAEGMTIRWR</sequence>
<evidence type="ECO:0000313" key="1">
    <source>
        <dbReference type="EMBL" id="EEF33781.1"/>
    </source>
</evidence>
<accession>B9SRK4</accession>
<gene>
    <name evidence="1" type="ORF">RCOM_1412320</name>
</gene>
<evidence type="ECO:0000313" key="2">
    <source>
        <dbReference type="Proteomes" id="UP000008311"/>
    </source>
</evidence>
<protein>
    <submittedName>
        <fullName evidence="1">Uncharacterized protein</fullName>
    </submittedName>
</protein>
<dbReference type="AlphaFoldDB" id="B9SRK4"/>
<reference evidence="2" key="1">
    <citation type="journal article" date="2010" name="Nat. Biotechnol.">
        <title>Draft genome sequence of the oilseed species Ricinus communis.</title>
        <authorList>
            <person name="Chan A.P."/>
            <person name="Crabtree J."/>
            <person name="Zhao Q."/>
            <person name="Lorenzi H."/>
            <person name="Orvis J."/>
            <person name="Puiu D."/>
            <person name="Melake-Berhan A."/>
            <person name="Jones K.M."/>
            <person name="Redman J."/>
            <person name="Chen G."/>
            <person name="Cahoon E.B."/>
            <person name="Gedil M."/>
            <person name="Stanke M."/>
            <person name="Haas B.J."/>
            <person name="Wortman J.R."/>
            <person name="Fraser-Liggett C.M."/>
            <person name="Ravel J."/>
            <person name="Rabinowicz P.D."/>
        </authorList>
    </citation>
    <scope>NUCLEOTIDE SEQUENCE [LARGE SCALE GENOMIC DNA]</scope>
    <source>
        <strain evidence="2">cv. Hale</strain>
    </source>
</reference>
<dbReference type="EMBL" id="EQ974099">
    <property type="protein sequence ID" value="EEF33781.1"/>
    <property type="molecule type" value="Genomic_DNA"/>
</dbReference>